<reference evidence="1 2" key="1">
    <citation type="submission" date="2019-02" db="EMBL/GenBank/DDBJ databases">
        <title>Aquabacterium sp. strain KMB7.</title>
        <authorList>
            <person name="Chen W.-M."/>
        </authorList>
    </citation>
    <scope>NUCLEOTIDE SEQUENCE [LARGE SCALE GENOMIC DNA]</scope>
    <source>
        <strain evidence="1 2">KMB7</strain>
    </source>
</reference>
<comment type="caution">
    <text evidence="1">The sequence shown here is derived from an EMBL/GenBank/DDBJ whole genome shotgun (WGS) entry which is preliminary data.</text>
</comment>
<evidence type="ECO:0000313" key="2">
    <source>
        <dbReference type="Proteomes" id="UP000292120"/>
    </source>
</evidence>
<keyword evidence="2" id="KW-1185">Reference proteome</keyword>
<dbReference type="AlphaFoldDB" id="A0A4V2JFK0"/>
<name>A0A4V2JFK0_9BURK</name>
<protein>
    <submittedName>
        <fullName evidence="1">Uncharacterized protein</fullName>
    </submittedName>
</protein>
<gene>
    <name evidence="1" type="ORF">EYS42_10855</name>
</gene>
<organism evidence="1 2">
    <name type="scientific">Aquabacterium lacunae</name>
    <dbReference type="NCBI Taxonomy" id="2528630"/>
    <lineage>
        <taxon>Bacteria</taxon>
        <taxon>Pseudomonadati</taxon>
        <taxon>Pseudomonadota</taxon>
        <taxon>Betaproteobacteria</taxon>
        <taxon>Burkholderiales</taxon>
        <taxon>Aquabacterium</taxon>
    </lineage>
</organism>
<dbReference type="Proteomes" id="UP000292120">
    <property type="component" value="Unassembled WGS sequence"/>
</dbReference>
<dbReference type="OrthoDB" id="8893056at2"/>
<dbReference type="RefSeq" id="WP_130968183.1">
    <property type="nucleotide sequence ID" value="NZ_SIXI01000004.1"/>
</dbReference>
<sequence>MTWIGNIPVLLTSAVRVSAQHTALQDASERLRLTLESVALWRRTPGVSVVVLCDGSGVDLSASVPPAKPGEAPVECLAFQNDVAAVRRQGKGHGEGQIVAYALRHSLYLGEARVWAKCTGKLWVQNFAECLAGFQGPASFDIRGFHRVRSVDSRFYLVESAFYDQHMAQAHEQVDDDRGWYLEHCLLQALQALPVQRYVMVPPPQVVGVSGSDGSLHAPGWHWRVLWQLRNRAWRLLGRHPVGITRSGRRPGSPPA</sequence>
<evidence type="ECO:0000313" key="1">
    <source>
        <dbReference type="EMBL" id="TBO30190.1"/>
    </source>
</evidence>
<proteinExistence type="predicted"/>
<dbReference type="EMBL" id="SIXI01000004">
    <property type="protein sequence ID" value="TBO30190.1"/>
    <property type="molecule type" value="Genomic_DNA"/>
</dbReference>
<accession>A0A4V2JFK0</accession>